<name>A0ABN6PU34_9BURK</name>
<feature type="region of interest" description="Disordered" evidence="1">
    <location>
        <begin position="22"/>
        <end position="48"/>
    </location>
</feature>
<feature type="chain" id="PRO_5047474423" description="Lipoprotein" evidence="2">
    <location>
        <begin position="17"/>
        <end position="80"/>
    </location>
</feature>
<accession>A0ABN6PU34</accession>
<dbReference type="PROSITE" id="PS51257">
    <property type="entry name" value="PROKAR_LIPOPROTEIN"/>
    <property type="match status" value="1"/>
</dbReference>
<proteinExistence type="predicted"/>
<keyword evidence="2" id="KW-0732">Signal</keyword>
<sequence>MKPLTLTLAAALVALAGCGEPAQTISSGRISDAKPWEGTSAGDPYTANGWKAGDADAWRSQIRSRMLNQNEYTRTTGRAP</sequence>
<keyword evidence="4" id="KW-1185">Reference proteome</keyword>
<evidence type="ECO:0000313" key="4">
    <source>
        <dbReference type="Proteomes" id="UP001057498"/>
    </source>
</evidence>
<evidence type="ECO:0000313" key="3">
    <source>
        <dbReference type="EMBL" id="BDI06795.1"/>
    </source>
</evidence>
<protein>
    <recommendedName>
        <fullName evidence="5">Lipoprotein</fullName>
    </recommendedName>
</protein>
<organism evidence="3 4">
    <name type="scientific">Sphaerotilus microaerophilus</name>
    <dbReference type="NCBI Taxonomy" id="2914710"/>
    <lineage>
        <taxon>Bacteria</taxon>
        <taxon>Pseudomonadati</taxon>
        <taxon>Pseudomonadota</taxon>
        <taxon>Betaproteobacteria</taxon>
        <taxon>Burkholderiales</taxon>
        <taxon>Sphaerotilaceae</taxon>
        <taxon>Sphaerotilus</taxon>
    </lineage>
</organism>
<feature type="signal peptide" evidence="2">
    <location>
        <begin position="1"/>
        <end position="16"/>
    </location>
</feature>
<evidence type="ECO:0008006" key="5">
    <source>
        <dbReference type="Google" id="ProtNLM"/>
    </source>
</evidence>
<reference evidence="3" key="1">
    <citation type="submission" date="2022-04" db="EMBL/GenBank/DDBJ databases">
        <title>Whole genome sequence of Sphaerotilus sp. FB-5.</title>
        <authorList>
            <person name="Takeda M."/>
            <person name="Narihara S."/>
            <person name="Akimoto M."/>
            <person name="Akimoto R."/>
            <person name="Nishiyashiki S."/>
            <person name="Murakami T."/>
        </authorList>
    </citation>
    <scope>NUCLEOTIDE SEQUENCE</scope>
    <source>
        <strain evidence="3">FB-5</strain>
    </source>
</reference>
<dbReference type="Proteomes" id="UP001057498">
    <property type="component" value="Chromosome"/>
</dbReference>
<evidence type="ECO:0000256" key="2">
    <source>
        <dbReference type="SAM" id="SignalP"/>
    </source>
</evidence>
<evidence type="ECO:0000256" key="1">
    <source>
        <dbReference type="SAM" id="MobiDB-lite"/>
    </source>
</evidence>
<dbReference type="RefSeq" id="WP_251970040.1">
    <property type="nucleotide sequence ID" value="NZ_AP025730.1"/>
</dbReference>
<gene>
    <name evidence="3" type="ORF">CATMQ487_37650</name>
</gene>
<dbReference type="EMBL" id="AP025730">
    <property type="protein sequence ID" value="BDI06795.1"/>
    <property type="molecule type" value="Genomic_DNA"/>
</dbReference>